<sequence>MKKITTAVLSLTLLLGISTFSFGQDYYSSEKLYKDMNLKGIINKEAFNNAIEGFNKIENKKKDIITIIDYTKPSNEKRFYVIDLEKEKILFDSYVAHGKNSGDLWTTSFSNKIGSKETSLGFFLTENTYIGRNGYSLRLEGLEKGINDNAFTRTIVVHGATYANKNFIDSTGRLGRSWGCPAIPKKISKKVIDTIKDGSVIFAYGNNTRYALNSKLIDDPSA</sequence>
<proteinExistence type="predicted"/>
<keyword evidence="3" id="KW-1185">Reference proteome</keyword>
<dbReference type="RefSeq" id="WP_234977896.1">
    <property type="nucleotide sequence ID" value="NZ_FUWX01000008.1"/>
</dbReference>
<name>A0A1T4MJF7_9FUSO</name>
<dbReference type="PANTHER" id="PTHR38477">
    <property type="entry name" value="HYPOTHETICAL EXPORTED PROTEIN"/>
    <property type="match status" value="1"/>
</dbReference>
<dbReference type="STRING" id="180163.SAMN02745174_01258"/>
<evidence type="ECO:0000313" key="2">
    <source>
        <dbReference type="EMBL" id="SJZ67230.1"/>
    </source>
</evidence>
<keyword evidence="1" id="KW-0732">Signal</keyword>
<dbReference type="AlphaFoldDB" id="A0A1T4MJF7"/>
<reference evidence="2 3" key="1">
    <citation type="submission" date="2017-02" db="EMBL/GenBank/DDBJ databases">
        <authorList>
            <person name="Peterson S.W."/>
        </authorList>
    </citation>
    <scope>NUCLEOTIDE SEQUENCE [LARGE SCALE GENOMIC DNA]</scope>
    <source>
        <strain evidence="2 3">ATCC 700028</strain>
    </source>
</reference>
<gene>
    <name evidence="2" type="ORF">SAMN02745174_01258</name>
</gene>
<dbReference type="Proteomes" id="UP000191153">
    <property type="component" value="Unassembled WGS sequence"/>
</dbReference>
<protein>
    <submittedName>
        <fullName evidence="2">L,D-transpeptidase catalytic domain</fullName>
    </submittedName>
</protein>
<feature type="chain" id="PRO_5011961827" evidence="1">
    <location>
        <begin position="24"/>
        <end position="222"/>
    </location>
</feature>
<accession>A0A1T4MJF7</accession>
<dbReference type="EMBL" id="FUWX01000008">
    <property type="protein sequence ID" value="SJZ67230.1"/>
    <property type="molecule type" value="Genomic_DNA"/>
</dbReference>
<dbReference type="Pfam" id="PF13645">
    <property type="entry name" value="YkuD_2"/>
    <property type="match status" value="1"/>
</dbReference>
<dbReference type="InterPro" id="IPR032676">
    <property type="entry name" value="YkuD_2"/>
</dbReference>
<organism evidence="2 3">
    <name type="scientific">Cetobacterium ceti</name>
    <dbReference type="NCBI Taxonomy" id="180163"/>
    <lineage>
        <taxon>Bacteria</taxon>
        <taxon>Fusobacteriati</taxon>
        <taxon>Fusobacteriota</taxon>
        <taxon>Fusobacteriia</taxon>
        <taxon>Fusobacteriales</taxon>
        <taxon>Fusobacteriaceae</taxon>
        <taxon>Cetobacterium</taxon>
    </lineage>
</organism>
<dbReference type="PANTHER" id="PTHR38477:SF1">
    <property type="entry name" value="MUREIN L,D-TRANSPEPTIDASE CATALYTIC DOMAIN FAMILY PROTEIN"/>
    <property type="match status" value="1"/>
</dbReference>
<feature type="signal peptide" evidence="1">
    <location>
        <begin position="1"/>
        <end position="23"/>
    </location>
</feature>
<evidence type="ECO:0000313" key="3">
    <source>
        <dbReference type="Proteomes" id="UP000191153"/>
    </source>
</evidence>
<evidence type="ECO:0000256" key="1">
    <source>
        <dbReference type="SAM" id="SignalP"/>
    </source>
</evidence>